<dbReference type="GO" id="GO:0005783">
    <property type="term" value="C:endoplasmic reticulum"/>
    <property type="evidence" value="ECO:0007669"/>
    <property type="project" value="TreeGrafter"/>
</dbReference>
<evidence type="ECO:0000256" key="11">
    <source>
        <dbReference type="ARBA" id="ARBA00024565"/>
    </source>
</evidence>
<keyword evidence="5 13" id="KW-0067">ATP-binding</keyword>
<evidence type="ECO:0000256" key="13">
    <source>
        <dbReference type="RuleBase" id="RU369030"/>
    </source>
</evidence>
<comment type="catalytic activity">
    <reaction evidence="10">
        <text>(5Z,8Z,11Z,14Z)-eicosatetraenoate + ATP + CoA = (5Z,8Z,11Z,14Z)-eicosatetraenoyl-CoA + AMP + diphosphate</text>
        <dbReference type="Rhea" id="RHEA:19713"/>
        <dbReference type="ChEBI" id="CHEBI:30616"/>
        <dbReference type="ChEBI" id="CHEBI:32395"/>
        <dbReference type="ChEBI" id="CHEBI:33019"/>
        <dbReference type="ChEBI" id="CHEBI:57287"/>
        <dbReference type="ChEBI" id="CHEBI:57368"/>
        <dbReference type="ChEBI" id="CHEBI:456215"/>
        <dbReference type="EC" id="6.2.1.15"/>
    </reaction>
    <physiologicalReaction direction="left-to-right" evidence="10">
        <dbReference type="Rhea" id="RHEA:19714"/>
    </physiologicalReaction>
</comment>
<dbReference type="EMBL" id="CADEPM010000003">
    <property type="protein sequence ID" value="CAB3401784.1"/>
    <property type="molecule type" value="Genomic_DNA"/>
</dbReference>
<comment type="catalytic activity">
    <reaction evidence="12">
        <text>hexadecanoate + ATP + CoA = hexadecanoyl-CoA + AMP + diphosphate</text>
        <dbReference type="Rhea" id="RHEA:30751"/>
        <dbReference type="ChEBI" id="CHEBI:7896"/>
        <dbReference type="ChEBI" id="CHEBI:30616"/>
        <dbReference type="ChEBI" id="CHEBI:33019"/>
        <dbReference type="ChEBI" id="CHEBI:57287"/>
        <dbReference type="ChEBI" id="CHEBI:57379"/>
        <dbReference type="ChEBI" id="CHEBI:456215"/>
    </reaction>
    <physiologicalReaction direction="left-to-right" evidence="12">
        <dbReference type="Rhea" id="RHEA:30752"/>
    </physiologicalReaction>
</comment>
<evidence type="ECO:0000313" key="16">
    <source>
        <dbReference type="Proteomes" id="UP000494206"/>
    </source>
</evidence>
<dbReference type="InterPro" id="IPR042099">
    <property type="entry name" value="ANL_N_sf"/>
</dbReference>
<dbReference type="Gene3D" id="3.40.50.12780">
    <property type="entry name" value="N-terminal domain of ligase-like"/>
    <property type="match status" value="1"/>
</dbReference>
<gene>
    <name evidence="15" type="ORF">CBOVIS_LOCUS4480</name>
</gene>
<evidence type="ECO:0000259" key="14">
    <source>
        <dbReference type="Pfam" id="PF00501"/>
    </source>
</evidence>
<evidence type="ECO:0000256" key="7">
    <source>
        <dbReference type="ARBA" id="ARBA00024484"/>
    </source>
</evidence>
<dbReference type="GO" id="GO:0016020">
    <property type="term" value="C:membrane"/>
    <property type="evidence" value="ECO:0007669"/>
    <property type="project" value="TreeGrafter"/>
</dbReference>
<dbReference type="Proteomes" id="UP000494206">
    <property type="component" value="Unassembled WGS sequence"/>
</dbReference>
<name>A0A8S1EQW7_9PELO</name>
<keyword evidence="4 13" id="KW-0276">Fatty acid metabolism</keyword>
<evidence type="ECO:0000256" key="2">
    <source>
        <dbReference type="ARBA" id="ARBA00022598"/>
    </source>
</evidence>
<dbReference type="EC" id="6.2.1.3" evidence="13"/>
<keyword evidence="3 13" id="KW-0547">Nucleotide-binding</keyword>
<keyword evidence="2 13" id="KW-0436">Ligase</keyword>
<dbReference type="CDD" id="cd05927">
    <property type="entry name" value="LC-FACS_euk"/>
    <property type="match status" value="1"/>
</dbReference>
<comment type="catalytic activity">
    <reaction evidence="6">
        <text>5-hydroxy-(6E,8Z,11Z,14Z)-eicosatetraenoate + ATP + CoA = 5-hydroxy-(6E,8Z,11Z,14Z)-eicosatetraenoyl-CoA + AMP + diphosphate</text>
        <dbReference type="Rhea" id="RHEA:52108"/>
        <dbReference type="ChEBI" id="CHEBI:30616"/>
        <dbReference type="ChEBI" id="CHEBI:33019"/>
        <dbReference type="ChEBI" id="CHEBI:57287"/>
        <dbReference type="ChEBI" id="CHEBI:65341"/>
        <dbReference type="ChEBI" id="CHEBI:136407"/>
        <dbReference type="ChEBI" id="CHEBI:456215"/>
    </reaction>
    <physiologicalReaction direction="left-to-right" evidence="6">
        <dbReference type="Rhea" id="RHEA:52109"/>
    </physiologicalReaction>
</comment>
<dbReference type="PANTHER" id="PTHR43272">
    <property type="entry name" value="LONG-CHAIN-FATTY-ACID--COA LIGASE"/>
    <property type="match status" value="1"/>
</dbReference>
<sequence length="688" mass="76133">MLDNPGALAGLAAALLGSTYFLYVKFLRAARVILPNCLDLDHQAVPVKGQPGVWKSALLSDDDGDVLERFYPHIATIHDIFMMGKSESLDGPCVGWRESDTSDYEFYTYGEVHANAKRLAMSLVHEYGLTPGNETNVGIYARNSPQWLFSALACIEQSMVVVPLYDTLGAEAATFIVSQADISVVIVDKVAKAKNLINNAENMVTLKTILVIEADGFDEDDAKYHGIRLETLEHALELGDKYSYTNLLPKPDDTYIICYTSGTTGSPKGVVLTHRNIVANITALLKILFTFHPEMIDTTQVHISYLPLSHMMEQITHWTLLGFGSKIGYYRGNIQGLTDDIKALKPTVFPVVPRLLNRLYDAIQSNVQKQGLIGKLIYNFAYAQKLKQVRRGVASRNTIWDRLVFAKIQEQVGGRVGLMVTGSAPISSTVLETCRVALGAVIAEGYGQTECTALGTFTWLPDPSGGHCGAPAPCTLLKLGDVPDLNYYARDGRGEVRIKGPSVTKGYYKDAERTAELFDDDGFLQTGDIAEMLPNGTIRIIDRKKHIFKLAQGEYVAPEKIENVYVRSPVVQQVYVDGDSLERWLIAVVVPQPSALKSWNERNGHDGRDLDETIRDPKVHDYVLGELVAIGKANKLNSIEQVKRVILTNEVFTVENGLLTPTLKAKRPQLRLKFKPQMAKVYADNPNL</sequence>
<dbReference type="InterPro" id="IPR045311">
    <property type="entry name" value="LC-FACS_euk"/>
</dbReference>
<organism evidence="15 16">
    <name type="scientific">Caenorhabditis bovis</name>
    <dbReference type="NCBI Taxonomy" id="2654633"/>
    <lineage>
        <taxon>Eukaryota</taxon>
        <taxon>Metazoa</taxon>
        <taxon>Ecdysozoa</taxon>
        <taxon>Nematoda</taxon>
        <taxon>Chromadorea</taxon>
        <taxon>Rhabditida</taxon>
        <taxon>Rhabditina</taxon>
        <taxon>Rhabditomorpha</taxon>
        <taxon>Rhabditoidea</taxon>
        <taxon>Rhabditidae</taxon>
        <taxon>Peloderinae</taxon>
        <taxon>Caenorhabditis</taxon>
    </lineage>
</organism>
<dbReference type="OrthoDB" id="1700726at2759"/>
<evidence type="ECO:0000256" key="8">
    <source>
        <dbReference type="ARBA" id="ARBA00024495"/>
    </source>
</evidence>
<accession>A0A8S1EQW7</accession>
<comment type="catalytic activity">
    <reaction evidence="8">
        <text>12-hydroxy-(5Z,8Z,10E,14Z)-eicosatetraenoate + ATP + CoA = 12-hydroxy-(5Z,8Z,10E,14Z)-eicosatetraenoyl-CoA + AMP + diphosphate</text>
        <dbReference type="Rhea" id="RHEA:52112"/>
        <dbReference type="ChEBI" id="CHEBI:30616"/>
        <dbReference type="ChEBI" id="CHEBI:33019"/>
        <dbReference type="ChEBI" id="CHEBI:57287"/>
        <dbReference type="ChEBI" id="CHEBI:90718"/>
        <dbReference type="ChEBI" id="CHEBI:136408"/>
        <dbReference type="ChEBI" id="CHEBI:456215"/>
    </reaction>
    <physiologicalReaction direction="left-to-right" evidence="8">
        <dbReference type="Rhea" id="RHEA:52113"/>
    </physiologicalReaction>
</comment>
<evidence type="ECO:0000256" key="3">
    <source>
        <dbReference type="ARBA" id="ARBA00022741"/>
    </source>
</evidence>
<comment type="caution">
    <text evidence="15">The sequence shown here is derived from an EMBL/GenBank/DDBJ whole genome shotgun (WGS) entry which is preliminary data.</text>
</comment>
<comment type="catalytic activity">
    <reaction evidence="9">
        <text>15-hydroxy-(5Z,8Z,11Z,13E)-eicosatetraenoate + ATP + CoA = 15-hydroxy-(5Z,8Z,11Z,13E)-eicosatetraenoyl-CoA + AMP + diphosphate</text>
        <dbReference type="Rhea" id="RHEA:52116"/>
        <dbReference type="ChEBI" id="CHEBI:30616"/>
        <dbReference type="ChEBI" id="CHEBI:33019"/>
        <dbReference type="ChEBI" id="CHEBI:57287"/>
        <dbReference type="ChEBI" id="CHEBI:78832"/>
        <dbReference type="ChEBI" id="CHEBI:136409"/>
        <dbReference type="ChEBI" id="CHEBI:456215"/>
    </reaction>
    <physiologicalReaction direction="left-to-right" evidence="9">
        <dbReference type="Rhea" id="RHEA:52117"/>
    </physiologicalReaction>
</comment>
<reference evidence="15 16" key="1">
    <citation type="submission" date="2020-04" db="EMBL/GenBank/DDBJ databases">
        <authorList>
            <person name="Laetsch R D."/>
            <person name="Stevens L."/>
            <person name="Kumar S."/>
            <person name="Blaxter L. M."/>
        </authorList>
    </citation>
    <scope>NUCLEOTIDE SEQUENCE [LARGE SCALE GENOMIC DNA]</scope>
</reference>
<dbReference type="SUPFAM" id="SSF56801">
    <property type="entry name" value="Acetyl-CoA synthetase-like"/>
    <property type="match status" value="1"/>
</dbReference>
<dbReference type="GO" id="GO:0047676">
    <property type="term" value="F:arachidonate-CoA ligase activity"/>
    <property type="evidence" value="ECO:0007669"/>
    <property type="project" value="UniProtKB-EC"/>
</dbReference>
<comment type="function">
    <text evidence="13">Catalyzes the conversion of long-chain fatty acids to their active form acyl-CoAs for both synthesis of cellular lipids, and degradation via beta-oxidation.</text>
</comment>
<comment type="catalytic activity">
    <reaction evidence="7">
        <text>a long-chain fatty acid + ATP + CoA = a long-chain fatty acyl-CoA + AMP + diphosphate</text>
        <dbReference type="Rhea" id="RHEA:15421"/>
        <dbReference type="ChEBI" id="CHEBI:30616"/>
        <dbReference type="ChEBI" id="CHEBI:33019"/>
        <dbReference type="ChEBI" id="CHEBI:57287"/>
        <dbReference type="ChEBI" id="CHEBI:57560"/>
        <dbReference type="ChEBI" id="CHEBI:83139"/>
        <dbReference type="ChEBI" id="CHEBI:456215"/>
        <dbReference type="EC" id="6.2.1.3"/>
    </reaction>
    <physiologicalReaction direction="left-to-right" evidence="7">
        <dbReference type="Rhea" id="RHEA:15422"/>
    </physiologicalReaction>
</comment>
<dbReference type="PROSITE" id="PS00455">
    <property type="entry name" value="AMP_BINDING"/>
    <property type="match status" value="1"/>
</dbReference>
<evidence type="ECO:0000256" key="12">
    <source>
        <dbReference type="ARBA" id="ARBA00049139"/>
    </source>
</evidence>
<dbReference type="InterPro" id="IPR020845">
    <property type="entry name" value="AMP-binding_CS"/>
</dbReference>
<dbReference type="Pfam" id="PF00501">
    <property type="entry name" value="AMP-binding"/>
    <property type="match status" value="1"/>
</dbReference>
<evidence type="ECO:0000313" key="15">
    <source>
        <dbReference type="EMBL" id="CAB3401784.1"/>
    </source>
</evidence>
<evidence type="ECO:0000256" key="4">
    <source>
        <dbReference type="ARBA" id="ARBA00022832"/>
    </source>
</evidence>
<dbReference type="GO" id="GO:0005524">
    <property type="term" value="F:ATP binding"/>
    <property type="evidence" value="ECO:0007669"/>
    <property type="project" value="UniProtKB-KW"/>
</dbReference>
<dbReference type="PANTHER" id="PTHR43272:SF43">
    <property type="entry name" value="LONG-CHAIN-FATTY-ACID--COA LIGASE"/>
    <property type="match status" value="1"/>
</dbReference>
<feature type="domain" description="AMP-dependent synthetase/ligase" evidence="14">
    <location>
        <begin position="103"/>
        <end position="508"/>
    </location>
</feature>
<evidence type="ECO:0000256" key="6">
    <source>
        <dbReference type="ARBA" id="ARBA00024469"/>
    </source>
</evidence>
<evidence type="ECO:0000256" key="9">
    <source>
        <dbReference type="ARBA" id="ARBA00024532"/>
    </source>
</evidence>
<comment type="catalytic activity">
    <reaction evidence="11">
        <text>(E)-hexadec-2-enoate + ATP + CoA = (2E)-hexadecenoyl-CoA + AMP + diphosphate</text>
        <dbReference type="Rhea" id="RHEA:36139"/>
        <dbReference type="ChEBI" id="CHEBI:30616"/>
        <dbReference type="ChEBI" id="CHEBI:33019"/>
        <dbReference type="ChEBI" id="CHEBI:57287"/>
        <dbReference type="ChEBI" id="CHEBI:61526"/>
        <dbReference type="ChEBI" id="CHEBI:72745"/>
        <dbReference type="ChEBI" id="CHEBI:456215"/>
    </reaction>
    <physiologicalReaction direction="left-to-right" evidence="11">
        <dbReference type="Rhea" id="RHEA:36140"/>
    </physiologicalReaction>
</comment>
<evidence type="ECO:0000256" key="1">
    <source>
        <dbReference type="ARBA" id="ARBA00006432"/>
    </source>
</evidence>
<comment type="similarity">
    <text evidence="1 13">Belongs to the ATP-dependent AMP-binding enzyme family.</text>
</comment>
<evidence type="ECO:0000256" key="5">
    <source>
        <dbReference type="ARBA" id="ARBA00022840"/>
    </source>
</evidence>
<dbReference type="InterPro" id="IPR000873">
    <property type="entry name" value="AMP-dep_synth/lig_dom"/>
</dbReference>
<proteinExistence type="inferred from homology"/>
<dbReference type="AlphaFoldDB" id="A0A8S1EQW7"/>
<protein>
    <recommendedName>
        <fullName evidence="13">Long-chain-fatty-acid--CoA ligase</fullName>
        <ecNumber evidence="13">6.2.1.3</ecNumber>
    </recommendedName>
</protein>
<keyword evidence="13" id="KW-0443">Lipid metabolism</keyword>
<evidence type="ECO:0000256" key="10">
    <source>
        <dbReference type="ARBA" id="ARBA00024548"/>
    </source>
</evidence>
<keyword evidence="16" id="KW-1185">Reference proteome</keyword>